<dbReference type="InterPro" id="IPR010343">
    <property type="entry name" value="ArAE_1"/>
</dbReference>
<dbReference type="OrthoDB" id="357521at2"/>
<protein>
    <submittedName>
        <fullName evidence="8">Uncharacterized membrane protein YgaE, UPF0421/DUF939 family</fullName>
    </submittedName>
</protein>
<keyword evidence="5 6" id="KW-0472">Membrane</keyword>
<gene>
    <name evidence="8" type="ORF">SAMN02745134_01668</name>
</gene>
<evidence type="ECO:0000256" key="3">
    <source>
        <dbReference type="ARBA" id="ARBA00022692"/>
    </source>
</evidence>
<dbReference type="EMBL" id="FWXH01000004">
    <property type="protein sequence ID" value="SMC22645.1"/>
    <property type="molecule type" value="Genomic_DNA"/>
</dbReference>
<evidence type="ECO:0000313" key="8">
    <source>
        <dbReference type="EMBL" id="SMC22645.1"/>
    </source>
</evidence>
<evidence type="ECO:0000256" key="2">
    <source>
        <dbReference type="ARBA" id="ARBA00022475"/>
    </source>
</evidence>
<dbReference type="Pfam" id="PF06081">
    <property type="entry name" value="ArAE_1"/>
    <property type="match status" value="1"/>
</dbReference>
<proteinExistence type="predicted"/>
<evidence type="ECO:0000256" key="5">
    <source>
        <dbReference type="ARBA" id="ARBA00023136"/>
    </source>
</evidence>
<feature type="domain" description="Putative aromatic acid exporter C-terminal" evidence="7">
    <location>
        <begin position="148"/>
        <end position="312"/>
    </location>
</feature>
<dbReference type="InterPro" id="IPR052984">
    <property type="entry name" value="UPF0421"/>
</dbReference>
<feature type="transmembrane region" description="Helical" evidence="6">
    <location>
        <begin position="93"/>
        <end position="113"/>
    </location>
</feature>
<organism evidence="8 9">
    <name type="scientific">Clostridium acidisoli DSM 12555</name>
    <dbReference type="NCBI Taxonomy" id="1121291"/>
    <lineage>
        <taxon>Bacteria</taxon>
        <taxon>Bacillati</taxon>
        <taxon>Bacillota</taxon>
        <taxon>Clostridia</taxon>
        <taxon>Eubacteriales</taxon>
        <taxon>Clostridiaceae</taxon>
        <taxon>Clostridium</taxon>
    </lineage>
</organism>
<keyword evidence="3 6" id="KW-0812">Transmembrane</keyword>
<feature type="transmembrane region" description="Helical" evidence="6">
    <location>
        <begin position="61"/>
        <end position="87"/>
    </location>
</feature>
<feature type="transmembrane region" description="Helical" evidence="6">
    <location>
        <begin position="125"/>
        <end position="143"/>
    </location>
</feature>
<dbReference type="Proteomes" id="UP000192468">
    <property type="component" value="Unassembled WGS sequence"/>
</dbReference>
<dbReference type="InterPro" id="IPR038323">
    <property type="entry name" value="ArAE_1_C_sf"/>
</dbReference>
<dbReference type="RefSeq" id="WP_084115154.1">
    <property type="nucleotide sequence ID" value="NZ_FWXH01000004.1"/>
</dbReference>
<dbReference type="Pfam" id="PF11728">
    <property type="entry name" value="ArAE_1_C"/>
    <property type="match status" value="1"/>
</dbReference>
<comment type="subcellular location">
    <subcellularLocation>
        <location evidence="1">Cell membrane</location>
        <topology evidence="1">Multi-pass membrane protein</topology>
    </subcellularLocation>
</comment>
<evidence type="ECO:0000259" key="7">
    <source>
        <dbReference type="Pfam" id="PF11728"/>
    </source>
</evidence>
<dbReference type="PANTHER" id="PTHR40064">
    <property type="entry name" value="MEMBRANE PROTEIN-RELATED"/>
    <property type="match status" value="1"/>
</dbReference>
<evidence type="ECO:0000256" key="4">
    <source>
        <dbReference type="ARBA" id="ARBA00022989"/>
    </source>
</evidence>
<dbReference type="PANTHER" id="PTHR40064:SF1">
    <property type="entry name" value="MEMBRANE PROTEIN"/>
    <property type="match status" value="1"/>
</dbReference>
<evidence type="ECO:0000256" key="1">
    <source>
        <dbReference type="ARBA" id="ARBA00004651"/>
    </source>
</evidence>
<dbReference type="AlphaFoldDB" id="A0A1W1XF09"/>
<dbReference type="InterPro" id="IPR021062">
    <property type="entry name" value="ArAE_1_C"/>
</dbReference>
<sequence length="322" mass="37354">MKKLIGLRTLKTALGSAIAIIIAESLGLKYAAAAGIITILSVQNTKKTSITIALQRIESTLLALLISGILFWIFGYTAIVFGVYLVIFIPLTVIFKITDGIVVSSVLVTHLLVEKSISVFWIKNEILLMFIGAGIAIVLNIYMPKIEGKIKENQRDIEDYMRKILFHMAEDLRGQSVHIEEEKLFNSLEMTLKEGTERAYRNLNNYIINEAKYYVQYMEMRTLQYEILKYMRKHFVKFYMNFQQTEMVAAFTENVALNLSEYNTAEKLIEELKKIMEACKIQNLPKSREEFENRAMLFQFLNDIEYLLEVKKKFKYNLEEKN</sequence>
<evidence type="ECO:0000313" key="9">
    <source>
        <dbReference type="Proteomes" id="UP000192468"/>
    </source>
</evidence>
<evidence type="ECO:0000256" key="6">
    <source>
        <dbReference type="SAM" id="Phobius"/>
    </source>
</evidence>
<accession>A0A1W1XF09</accession>
<dbReference type="GO" id="GO:0005886">
    <property type="term" value="C:plasma membrane"/>
    <property type="evidence" value="ECO:0007669"/>
    <property type="project" value="UniProtKB-SubCell"/>
</dbReference>
<dbReference type="Gene3D" id="1.20.120.940">
    <property type="entry name" value="Putative aromatic acid exporter, C-terminal domain"/>
    <property type="match status" value="1"/>
</dbReference>
<keyword evidence="9" id="KW-1185">Reference proteome</keyword>
<keyword evidence="2" id="KW-1003">Cell membrane</keyword>
<reference evidence="8 9" key="1">
    <citation type="submission" date="2017-04" db="EMBL/GenBank/DDBJ databases">
        <authorList>
            <person name="Afonso C.L."/>
            <person name="Miller P.J."/>
            <person name="Scott M.A."/>
            <person name="Spackman E."/>
            <person name="Goraichik I."/>
            <person name="Dimitrov K.M."/>
            <person name="Suarez D.L."/>
            <person name="Swayne D.E."/>
        </authorList>
    </citation>
    <scope>NUCLEOTIDE SEQUENCE [LARGE SCALE GENOMIC DNA]</scope>
    <source>
        <strain evidence="8 9">DSM 12555</strain>
    </source>
</reference>
<name>A0A1W1XF09_9CLOT</name>
<feature type="transmembrane region" description="Helical" evidence="6">
    <location>
        <begin position="12"/>
        <end position="40"/>
    </location>
</feature>
<dbReference type="STRING" id="1121291.SAMN02745134_01668"/>
<keyword evidence="4 6" id="KW-1133">Transmembrane helix</keyword>